<evidence type="ECO:0000256" key="2">
    <source>
        <dbReference type="SAM" id="Phobius"/>
    </source>
</evidence>
<dbReference type="PANTHER" id="PTHR46558">
    <property type="entry name" value="TRACRIPTIONAL REGULATORY PROTEIN-RELATED-RELATED"/>
    <property type="match status" value="1"/>
</dbReference>
<evidence type="ECO:0000259" key="3">
    <source>
        <dbReference type="PROSITE" id="PS50943"/>
    </source>
</evidence>
<dbReference type="SMART" id="SM00530">
    <property type="entry name" value="HTH_XRE"/>
    <property type="match status" value="1"/>
</dbReference>
<dbReference type="GO" id="GO:0003677">
    <property type="term" value="F:DNA binding"/>
    <property type="evidence" value="ECO:0007669"/>
    <property type="project" value="UniProtKB-KW"/>
</dbReference>
<dbReference type="CDD" id="cd00093">
    <property type="entry name" value="HTH_XRE"/>
    <property type="match status" value="1"/>
</dbReference>
<dbReference type="InterPro" id="IPR001387">
    <property type="entry name" value="Cro/C1-type_HTH"/>
</dbReference>
<dbReference type="Gene3D" id="1.10.260.40">
    <property type="entry name" value="lambda repressor-like DNA-binding domains"/>
    <property type="match status" value="1"/>
</dbReference>
<dbReference type="PANTHER" id="PTHR46558:SF15">
    <property type="entry name" value="HELIX-TURN-HELIX DOMAIN PROTEIN"/>
    <property type="match status" value="1"/>
</dbReference>
<feature type="domain" description="HTH cro/C1-type" evidence="3">
    <location>
        <begin position="7"/>
        <end position="59"/>
    </location>
</feature>
<proteinExistence type="predicted"/>
<dbReference type="EMBL" id="VMHJ01000001">
    <property type="protein sequence ID" value="TSJ86682.1"/>
    <property type="molecule type" value="Genomic_DNA"/>
</dbReference>
<evidence type="ECO:0000313" key="5">
    <source>
        <dbReference type="Proteomes" id="UP000317536"/>
    </source>
</evidence>
<keyword evidence="2" id="KW-0812">Transmembrane</keyword>
<organism evidence="4 5">
    <name type="scientific">Bifidobacterium asteroides</name>
    <dbReference type="NCBI Taxonomy" id="1684"/>
    <lineage>
        <taxon>Bacteria</taxon>
        <taxon>Bacillati</taxon>
        <taxon>Actinomycetota</taxon>
        <taxon>Actinomycetes</taxon>
        <taxon>Bifidobacteriales</taxon>
        <taxon>Bifidobacteriaceae</taxon>
        <taxon>Bifidobacterium</taxon>
    </lineage>
</organism>
<dbReference type="SUPFAM" id="SSF47413">
    <property type="entry name" value="lambda repressor-like DNA-binding domains"/>
    <property type="match status" value="1"/>
</dbReference>
<evidence type="ECO:0000313" key="4">
    <source>
        <dbReference type="EMBL" id="TSJ86682.1"/>
    </source>
</evidence>
<sequence>MELGSQIRRYRSERGMSQDDLAGKIFVSTISNWENDSTYPDVQNLLLLFNLFDVTIDQLIKGDLDIMDKSIDSETKNVRRLGLVCGIFMVFIFLTLIVGFGLYVKLNKSDMILYAMLALVLITGILGIIATTYAEQIKSRNDVQTYREIKAFLSGNEEDRRNEPVLNESESYQEINISARRSNPIRLWGRSSFSLRLVPLGSLWAKASSGF</sequence>
<reference evidence="4 5" key="1">
    <citation type="submission" date="2019-07" db="EMBL/GenBank/DDBJ databases">
        <title>Bifidobacterium asteroides genomes.</title>
        <authorList>
            <person name="Zheng H."/>
        </authorList>
    </citation>
    <scope>NUCLEOTIDE SEQUENCE [LARGE SCALE GENOMIC DNA]</scope>
    <source>
        <strain evidence="4 5">W8111</strain>
    </source>
</reference>
<gene>
    <name evidence="4" type="ORF">FPK29_03170</name>
</gene>
<protein>
    <submittedName>
        <fullName evidence="4">Helix-turn-helix transcriptional regulator</fullName>
    </submittedName>
</protein>
<feature type="transmembrane region" description="Helical" evidence="2">
    <location>
        <begin position="112"/>
        <end position="134"/>
    </location>
</feature>
<accession>A0A556RCS4</accession>
<evidence type="ECO:0000256" key="1">
    <source>
        <dbReference type="ARBA" id="ARBA00023125"/>
    </source>
</evidence>
<keyword evidence="1" id="KW-0238">DNA-binding</keyword>
<dbReference type="PROSITE" id="PS50943">
    <property type="entry name" value="HTH_CROC1"/>
    <property type="match status" value="1"/>
</dbReference>
<dbReference type="Proteomes" id="UP000317536">
    <property type="component" value="Unassembled WGS sequence"/>
</dbReference>
<feature type="transmembrane region" description="Helical" evidence="2">
    <location>
        <begin position="81"/>
        <end position="106"/>
    </location>
</feature>
<dbReference type="InterPro" id="IPR010982">
    <property type="entry name" value="Lambda_DNA-bd_dom_sf"/>
</dbReference>
<dbReference type="AlphaFoldDB" id="A0A556RCS4"/>
<comment type="caution">
    <text evidence="4">The sequence shown here is derived from an EMBL/GenBank/DDBJ whole genome shotgun (WGS) entry which is preliminary data.</text>
</comment>
<name>A0A556RCS4_9BIFI</name>
<dbReference type="Pfam" id="PF12844">
    <property type="entry name" value="HTH_19"/>
    <property type="match status" value="1"/>
</dbReference>
<keyword evidence="2" id="KW-1133">Transmembrane helix</keyword>
<keyword evidence="2" id="KW-0472">Membrane</keyword>